<feature type="transmembrane region" description="Helical" evidence="1">
    <location>
        <begin position="72"/>
        <end position="96"/>
    </location>
</feature>
<dbReference type="Proteomes" id="UP000712045">
    <property type="component" value="Unassembled WGS sequence"/>
</dbReference>
<feature type="transmembrane region" description="Helical" evidence="1">
    <location>
        <begin position="34"/>
        <end position="51"/>
    </location>
</feature>
<proteinExistence type="predicted"/>
<reference evidence="2 3" key="1">
    <citation type="submission" date="2021-02" db="EMBL/GenBank/DDBJ databases">
        <title>Genome Streptomyces sp. RHZ10.</title>
        <authorList>
            <person name="Besaury L."/>
        </authorList>
    </citation>
    <scope>NUCLEOTIDE SEQUENCE [LARGE SCALE GENOMIC DNA]</scope>
    <source>
        <strain evidence="2 3">RHZ10</strain>
    </source>
</reference>
<keyword evidence="1" id="KW-1133">Transmembrane helix</keyword>
<feature type="transmembrane region" description="Helical" evidence="1">
    <location>
        <begin position="102"/>
        <end position="121"/>
    </location>
</feature>
<gene>
    <name evidence="2" type="ORF">JS521_04690</name>
</gene>
<keyword evidence="1" id="KW-0472">Membrane</keyword>
<dbReference type="InterPro" id="IPR021737">
    <property type="entry name" value="Phage_phiKZ_Orf197"/>
</dbReference>
<protein>
    <submittedName>
        <fullName evidence="2">DUF3307 domain-containing protein</fullName>
    </submittedName>
</protein>
<sequence length="166" mass="17422">MWGIASRARSACACPATTPPPLPLPRSGDRKDPAVLFPSLFVLLYLGHLLADYPLQTDHQAARKADQCAAGWAANLAHAATHVATCAAALALGALVLDDVTVSLPMVVAALLWIGATHAFIDRRWPVAWWMNHTGQASWAVNGGATHVDQTAHILALVLAALALAA</sequence>
<dbReference type="Pfam" id="PF11750">
    <property type="entry name" value="DUF3307"/>
    <property type="match status" value="1"/>
</dbReference>
<organism evidence="2 3">
    <name type="scientific">Streptomyces durocortorensis</name>
    <dbReference type="NCBI Taxonomy" id="2811104"/>
    <lineage>
        <taxon>Bacteria</taxon>
        <taxon>Bacillati</taxon>
        <taxon>Actinomycetota</taxon>
        <taxon>Actinomycetes</taxon>
        <taxon>Kitasatosporales</taxon>
        <taxon>Streptomycetaceae</taxon>
        <taxon>Streptomyces</taxon>
    </lineage>
</organism>
<name>A0ABS2HQ26_9ACTN</name>
<keyword evidence="3" id="KW-1185">Reference proteome</keyword>
<comment type="caution">
    <text evidence="2">The sequence shown here is derived from an EMBL/GenBank/DDBJ whole genome shotgun (WGS) entry which is preliminary data.</text>
</comment>
<accession>A0ABS2HQ26</accession>
<keyword evidence="1" id="KW-0812">Transmembrane</keyword>
<evidence type="ECO:0000313" key="2">
    <source>
        <dbReference type="EMBL" id="MBM7053181.1"/>
    </source>
</evidence>
<dbReference type="EMBL" id="JAFEUF010000013">
    <property type="protein sequence ID" value="MBM7053181.1"/>
    <property type="molecule type" value="Genomic_DNA"/>
</dbReference>
<evidence type="ECO:0000256" key="1">
    <source>
        <dbReference type="SAM" id="Phobius"/>
    </source>
</evidence>
<evidence type="ECO:0000313" key="3">
    <source>
        <dbReference type="Proteomes" id="UP000712045"/>
    </source>
</evidence>